<evidence type="ECO:0000256" key="1">
    <source>
        <dbReference type="SAM" id="MobiDB-lite"/>
    </source>
</evidence>
<keyword evidence="2" id="KW-0812">Transmembrane</keyword>
<feature type="region of interest" description="Disordered" evidence="1">
    <location>
        <begin position="104"/>
        <end position="140"/>
    </location>
</feature>
<dbReference type="InterPro" id="IPR036034">
    <property type="entry name" value="PDZ_sf"/>
</dbReference>
<keyword evidence="2" id="KW-0472">Membrane</keyword>
<evidence type="ECO:0000256" key="2">
    <source>
        <dbReference type="SAM" id="Phobius"/>
    </source>
</evidence>
<feature type="compositionally biased region" description="Low complexity" evidence="1">
    <location>
        <begin position="357"/>
        <end position="382"/>
    </location>
</feature>
<evidence type="ECO:0000256" key="3">
    <source>
        <dbReference type="SAM" id="SignalP"/>
    </source>
</evidence>
<feature type="compositionally biased region" description="Polar residues" evidence="1">
    <location>
        <begin position="383"/>
        <end position="393"/>
    </location>
</feature>
<feature type="compositionally biased region" description="Basic and acidic residues" evidence="1">
    <location>
        <begin position="300"/>
        <end position="310"/>
    </location>
</feature>
<feature type="compositionally biased region" description="Pro residues" evidence="1">
    <location>
        <begin position="321"/>
        <end position="343"/>
    </location>
</feature>
<dbReference type="InterPro" id="IPR001478">
    <property type="entry name" value="PDZ"/>
</dbReference>
<keyword evidence="2" id="KW-1133">Transmembrane helix</keyword>
<organism evidence="5 6">
    <name type="scientific">Rotaria sordida</name>
    <dbReference type="NCBI Taxonomy" id="392033"/>
    <lineage>
        <taxon>Eukaryota</taxon>
        <taxon>Metazoa</taxon>
        <taxon>Spiralia</taxon>
        <taxon>Gnathifera</taxon>
        <taxon>Rotifera</taxon>
        <taxon>Eurotatoria</taxon>
        <taxon>Bdelloidea</taxon>
        <taxon>Philodinida</taxon>
        <taxon>Philodinidae</taxon>
        <taxon>Rotaria</taxon>
    </lineage>
</organism>
<feature type="compositionally biased region" description="Polar residues" evidence="1">
    <location>
        <begin position="311"/>
        <end position="320"/>
    </location>
</feature>
<comment type="caution">
    <text evidence="5">The sequence shown here is derived from an EMBL/GenBank/DDBJ whole genome shotgun (WGS) entry which is preliminary data.</text>
</comment>
<feature type="compositionally biased region" description="Basic and acidic residues" evidence="1">
    <location>
        <begin position="281"/>
        <end position="290"/>
    </location>
</feature>
<keyword evidence="3" id="KW-0732">Signal</keyword>
<dbReference type="EMBL" id="CAJNOT010000188">
    <property type="protein sequence ID" value="CAF0885182.1"/>
    <property type="molecule type" value="Genomic_DNA"/>
</dbReference>
<feature type="domain" description="PDZ" evidence="4">
    <location>
        <begin position="190"/>
        <end position="261"/>
    </location>
</feature>
<feature type="region of interest" description="Disordered" evidence="1">
    <location>
        <begin position="281"/>
        <end position="417"/>
    </location>
</feature>
<gene>
    <name evidence="5" type="ORF">ZHD862_LOCUS6594</name>
</gene>
<feature type="compositionally biased region" description="Low complexity" evidence="1">
    <location>
        <begin position="406"/>
        <end position="415"/>
    </location>
</feature>
<dbReference type="AlphaFoldDB" id="A0A813YJP7"/>
<evidence type="ECO:0000313" key="6">
    <source>
        <dbReference type="Proteomes" id="UP000663864"/>
    </source>
</evidence>
<name>A0A813YJP7_9BILA</name>
<dbReference type="PROSITE" id="PS50106">
    <property type="entry name" value="PDZ"/>
    <property type="match status" value="1"/>
</dbReference>
<dbReference type="Gene3D" id="2.30.42.10">
    <property type="match status" value="1"/>
</dbReference>
<feature type="chain" id="PRO_5032869700" description="PDZ domain-containing protein" evidence="3">
    <location>
        <begin position="18"/>
        <end position="591"/>
    </location>
</feature>
<evidence type="ECO:0000259" key="4">
    <source>
        <dbReference type="PROSITE" id="PS50106"/>
    </source>
</evidence>
<feature type="region of interest" description="Disordered" evidence="1">
    <location>
        <begin position="468"/>
        <end position="488"/>
    </location>
</feature>
<feature type="transmembrane region" description="Helical" evidence="2">
    <location>
        <begin position="60"/>
        <end position="83"/>
    </location>
</feature>
<protein>
    <recommendedName>
        <fullName evidence="4">PDZ domain-containing protein</fullName>
    </recommendedName>
</protein>
<accession>A0A813YJP7</accession>
<reference evidence="5" key="1">
    <citation type="submission" date="2021-02" db="EMBL/GenBank/DDBJ databases">
        <authorList>
            <person name="Nowell W R."/>
        </authorList>
    </citation>
    <scope>NUCLEOTIDE SEQUENCE</scope>
</reference>
<dbReference type="SUPFAM" id="SSF50156">
    <property type="entry name" value="PDZ domain-like"/>
    <property type="match status" value="1"/>
</dbReference>
<evidence type="ECO:0000313" key="5">
    <source>
        <dbReference type="EMBL" id="CAF0885182.1"/>
    </source>
</evidence>
<dbReference type="Proteomes" id="UP000663864">
    <property type="component" value="Unassembled WGS sequence"/>
</dbReference>
<proteinExistence type="predicted"/>
<sequence length="591" mass="66499">MCWWLYFMIMSFDLIRTQSPISGVGGGFLADPFLELTAGVTTPAISKSNKSDPSCLSNGALAGSIIGTLIMSMFIGFLTWLIYLRPKFKELHYIHLQEKRRITNKQQHHHVMPSSSNSNYKQQTRRQQTDDDRNDPQLPLDVTDHKFGTFPFRQSQGSSTNGHYNRIDWLNRISSSFRSVNMDRDFEMIDIALLDPTFSGLNFSITGNMRAGIFVKDIIDKGISQESIKTNSSDQLKTGDRIMALTVCFESIVYEDALTILSYASPYPVILRVQRPLSHTKVNETPEKRPTTANTTSRVKWRDDFEHYDNDTSLNHSFVQPNPPIPTNCLPPVPINPKVPSPPKKSSSSKKLRPHASTQSRINNKSSSSTNKGNKIKTSSNSVLATSGATTKRCNNDIKKYRSKTNNNSNNNNNNQRTVTNQMMVMSTGLTAKPSTNITTSPIPINVKTIRSVTESVMSYLHYKGGTGEEEVEHTKDRPNNSERTMTPYYDSPYDYYYGGQGSQYQYLHQSHLNKNNNNSVSTESLTAVTPNVIRSVYTIQLLSTKSCPPIRRRCERRLSSPVIITSAASDDTIINVNEHENSIDDIDTFV</sequence>
<feature type="signal peptide" evidence="3">
    <location>
        <begin position="1"/>
        <end position="17"/>
    </location>
</feature>